<reference evidence="3 4" key="1">
    <citation type="submission" date="2013-11" db="EMBL/GenBank/DDBJ databases">
        <title>Genome sequencing of Stegodyphus mimosarum.</title>
        <authorList>
            <person name="Bechsgaard J."/>
        </authorList>
    </citation>
    <scope>NUCLEOTIDE SEQUENCE [LARGE SCALE GENOMIC DNA]</scope>
</reference>
<sequence>MATSTALTFIFGLALSLTVVNSEQSFTCDFERDTCGFTNVEGNTATWTRKEIKLGNREGYVMIVELNDTTVQSAKMVTPYFELHDEIPGCFTFDYYTSGNGIQYFNAQQERNFGIAAIWLFDKKSSGWQKARVSVTIDESTRFIFHAVIDPSAGESVVAIDNVVLKLSKC</sequence>
<feature type="non-terminal residue" evidence="3">
    <location>
        <position position="170"/>
    </location>
</feature>
<dbReference type="SUPFAM" id="SSF49899">
    <property type="entry name" value="Concanavalin A-like lectins/glucanases"/>
    <property type="match status" value="1"/>
</dbReference>
<organism evidence="3 4">
    <name type="scientific">Stegodyphus mimosarum</name>
    <name type="common">African social velvet spider</name>
    <dbReference type="NCBI Taxonomy" id="407821"/>
    <lineage>
        <taxon>Eukaryota</taxon>
        <taxon>Metazoa</taxon>
        <taxon>Ecdysozoa</taxon>
        <taxon>Arthropoda</taxon>
        <taxon>Chelicerata</taxon>
        <taxon>Arachnida</taxon>
        <taxon>Araneae</taxon>
        <taxon>Araneomorphae</taxon>
        <taxon>Entelegynae</taxon>
        <taxon>Eresoidea</taxon>
        <taxon>Eresidae</taxon>
        <taxon>Stegodyphus</taxon>
    </lineage>
</organism>
<dbReference type="Proteomes" id="UP000054359">
    <property type="component" value="Unassembled WGS sequence"/>
</dbReference>
<dbReference type="PANTHER" id="PTHR23282">
    <property type="entry name" value="APICAL ENDOSOMAL GLYCOPROTEIN PRECURSOR"/>
    <property type="match status" value="1"/>
</dbReference>
<keyword evidence="4" id="KW-1185">Reference proteome</keyword>
<evidence type="ECO:0000313" key="3">
    <source>
        <dbReference type="EMBL" id="KFM58570.1"/>
    </source>
</evidence>
<evidence type="ECO:0000313" key="4">
    <source>
        <dbReference type="Proteomes" id="UP000054359"/>
    </source>
</evidence>
<dbReference type="OMA" id="YFEHHEE"/>
<name>A0A087T0D1_STEMI</name>
<evidence type="ECO:0000256" key="1">
    <source>
        <dbReference type="SAM" id="SignalP"/>
    </source>
</evidence>
<feature type="domain" description="MAM" evidence="2">
    <location>
        <begin position="26"/>
        <end position="170"/>
    </location>
</feature>
<dbReference type="CDD" id="cd06263">
    <property type="entry name" value="MAM"/>
    <property type="match status" value="1"/>
</dbReference>
<dbReference type="PROSITE" id="PS50060">
    <property type="entry name" value="MAM_2"/>
    <property type="match status" value="1"/>
</dbReference>
<dbReference type="SMART" id="SM00137">
    <property type="entry name" value="MAM"/>
    <property type="match status" value="1"/>
</dbReference>
<dbReference type="GO" id="GO:0016020">
    <property type="term" value="C:membrane"/>
    <property type="evidence" value="ECO:0007669"/>
    <property type="project" value="InterPro"/>
</dbReference>
<dbReference type="AlphaFoldDB" id="A0A087T0D1"/>
<dbReference type="Pfam" id="PF00629">
    <property type="entry name" value="MAM"/>
    <property type="match status" value="1"/>
</dbReference>
<dbReference type="InterPro" id="IPR051560">
    <property type="entry name" value="MAM_domain-containing"/>
</dbReference>
<evidence type="ECO:0000259" key="2">
    <source>
        <dbReference type="PROSITE" id="PS50060"/>
    </source>
</evidence>
<dbReference type="OrthoDB" id="8847287at2759"/>
<dbReference type="Gene3D" id="2.60.120.200">
    <property type="match status" value="1"/>
</dbReference>
<protein>
    <recommendedName>
        <fullName evidence="2">MAM domain-containing protein</fullName>
    </recommendedName>
</protein>
<dbReference type="InterPro" id="IPR013320">
    <property type="entry name" value="ConA-like_dom_sf"/>
</dbReference>
<keyword evidence="1" id="KW-0732">Signal</keyword>
<gene>
    <name evidence="3" type="ORF">X975_13550</name>
</gene>
<proteinExistence type="predicted"/>
<feature type="chain" id="PRO_5001829284" description="MAM domain-containing protein" evidence="1">
    <location>
        <begin position="23"/>
        <end position="170"/>
    </location>
</feature>
<dbReference type="EMBL" id="KK112793">
    <property type="protein sequence ID" value="KFM58570.1"/>
    <property type="molecule type" value="Genomic_DNA"/>
</dbReference>
<accession>A0A087T0D1</accession>
<dbReference type="InterPro" id="IPR000998">
    <property type="entry name" value="MAM_dom"/>
</dbReference>
<dbReference type="PANTHER" id="PTHR23282:SF101">
    <property type="entry name" value="MAM DOMAIN-CONTAINING PROTEIN"/>
    <property type="match status" value="1"/>
</dbReference>
<feature type="signal peptide" evidence="1">
    <location>
        <begin position="1"/>
        <end position="22"/>
    </location>
</feature>